<dbReference type="Pfam" id="PF21082">
    <property type="entry name" value="MS_channel_3rd"/>
    <property type="match status" value="1"/>
</dbReference>
<feature type="transmembrane region" description="Helical" evidence="7">
    <location>
        <begin position="20"/>
        <end position="41"/>
    </location>
</feature>
<gene>
    <name evidence="11" type="ORF">IAB67_05895</name>
</gene>
<dbReference type="PANTHER" id="PTHR30221">
    <property type="entry name" value="SMALL-CONDUCTANCE MECHANOSENSITIVE CHANNEL"/>
    <property type="match status" value="1"/>
</dbReference>
<keyword evidence="5 7" id="KW-1133">Transmembrane helix</keyword>
<dbReference type="Gene3D" id="3.30.70.100">
    <property type="match status" value="1"/>
</dbReference>
<dbReference type="InterPro" id="IPR006686">
    <property type="entry name" value="MscS_channel_CS"/>
</dbReference>
<dbReference type="InterPro" id="IPR023408">
    <property type="entry name" value="MscS_beta-dom_sf"/>
</dbReference>
<feature type="domain" description="Mechanosensitive ion channel MscS" evidence="8">
    <location>
        <begin position="101"/>
        <end position="168"/>
    </location>
</feature>
<dbReference type="GO" id="GO:0005886">
    <property type="term" value="C:plasma membrane"/>
    <property type="evidence" value="ECO:0007669"/>
    <property type="project" value="UniProtKB-SubCell"/>
</dbReference>
<evidence type="ECO:0000256" key="4">
    <source>
        <dbReference type="ARBA" id="ARBA00022692"/>
    </source>
</evidence>
<protein>
    <submittedName>
        <fullName evidence="11">Mechanosensitive ion channel family protein</fullName>
    </submittedName>
</protein>
<dbReference type="Gene3D" id="2.30.30.60">
    <property type="match status" value="1"/>
</dbReference>
<dbReference type="SUPFAM" id="SSF82689">
    <property type="entry name" value="Mechanosensitive channel protein MscS (YggB), C-terminal domain"/>
    <property type="match status" value="1"/>
</dbReference>
<dbReference type="InterPro" id="IPR011066">
    <property type="entry name" value="MscS_channel_C_sf"/>
</dbReference>
<keyword evidence="4 7" id="KW-0812">Transmembrane</keyword>
<dbReference type="InterPro" id="IPR045275">
    <property type="entry name" value="MscS_archaea/bacteria_type"/>
</dbReference>
<dbReference type="Proteomes" id="UP000824073">
    <property type="component" value="Unassembled WGS sequence"/>
</dbReference>
<dbReference type="GO" id="GO:0008381">
    <property type="term" value="F:mechanosensitive monoatomic ion channel activity"/>
    <property type="evidence" value="ECO:0007669"/>
    <property type="project" value="InterPro"/>
</dbReference>
<comment type="caution">
    <text evidence="11">The sequence shown here is derived from an EMBL/GenBank/DDBJ whole genome shotgun (WGS) entry which is preliminary data.</text>
</comment>
<dbReference type="AlphaFoldDB" id="A0A9D1IXB8"/>
<evidence type="ECO:0000256" key="5">
    <source>
        <dbReference type="ARBA" id="ARBA00022989"/>
    </source>
</evidence>
<evidence type="ECO:0000256" key="6">
    <source>
        <dbReference type="ARBA" id="ARBA00023136"/>
    </source>
</evidence>
<feature type="domain" description="Mechanosensitive ion channel transmembrane helices 2/3" evidence="10">
    <location>
        <begin position="64"/>
        <end position="100"/>
    </location>
</feature>
<evidence type="ECO:0000259" key="10">
    <source>
        <dbReference type="Pfam" id="PF21088"/>
    </source>
</evidence>
<dbReference type="InterPro" id="IPR010920">
    <property type="entry name" value="LSM_dom_sf"/>
</dbReference>
<evidence type="ECO:0000313" key="11">
    <source>
        <dbReference type="EMBL" id="HIU43814.1"/>
    </source>
</evidence>
<reference evidence="11" key="1">
    <citation type="submission" date="2020-10" db="EMBL/GenBank/DDBJ databases">
        <authorList>
            <person name="Gilroy R."/>
        </authorList>
    </citation>
    <scope>NUCLEOTIDE SEQUENCE</scope>
    <source>
        <strain evidence="11">CHK191-8634</strain>
    </source>
</reference>
<dbReference type="InterPro" id="IPR011014">
    <property type="entry name" value="MscS_channel_TM-2"/>
</dbReference>
<dbReference type="InterPro" id="IPR049142">
    <property type="entry name" value="MS_channel_1st"/>
</dbReference>
<accession>A0A9D1IXB8</accession>
<dbReference type="SUPFAM" id="SSF82861">
    <property type="entry name" value="Mechanosensitive channel protein MscS (YggB), transmembrane region"/>
    <property type="match status" value="1"/>
</dbReference>
<sequence>MDILHSVLKAVSGLTLSGLFQLLLTFVLGLIAVKYIVRLFARVLSRTTLDPSVQALVVNAGRGLLWFLLILILAPQLGIQVTSLITLLGVFGVAISLALQNSLSNVAGGISVLVSKPFSTGDFIEVTGGASGTVDSVGLFHTVIKTMDNHRVYIPNGMLSADQIVNYSVETERRLEMTFSVTYDCDAGEARDLIERTLLEDERIMREPAPYVRVWNLGASAVEILCRVWVPNSDYWEVRSAALERVKKALELAGVNIPYNQLDVRLYDIKRKGN</sequence>
<reference evidence="11" key="2">
    <citation type="journal article" date="2021" name="PeerJ">
        <title>Extensive microbial diversity within the chicken gut microbiome revealed by metagenomics and culture.</title>
        <authorList>
            <person name="Gilroy R."/>
            <person name="Ravi A."/>
            <person name="Getino M."/>
            <person name="Pursley I."/>
            <person name="Horton D.L."/>
            <person name="Alikhan N.F."/>
            <person name="Baker D."/>
            <person name="Gharbi K."/>
            <person name="Hall N."/>
            <person name="Watson M."/>
            <person name="Adriaenssens E.M."/>
            <person name="Foster-Nyarko E."/>
            <person name="Jarju S."/>
            <person name="Secka A."/>
            <person name="Antonio M."/>
            <person name="Oren A."/>
            <person name="Chaudhuri R.R."/>
            <person name="La Ragione R."/>
            <person name="Hildebrand F."/>
            <person name="Pallen M.J."/>
        </authorList>
    </citation>
    <scope>NUCLEOTIDE SEQUENCE</scope>
    <source>
        <strain evidence="11">CHK191-8634</strain>
    </source>
</reference>
<comment type="similarity">
    <text evidence="2">Belongs to the MscS (TC 1.A.23) family.</text>
</comment>
<dbReference type="Pfam" id="PF21088">
    <property type="entry name" value="MS_channel_1st"/>
    <property type="match status" value="1"/>
</dbReference>
<keyword evidence="6 7" id="KW-0472">Membrane</keyword>
<name>A0A9D1IXB8_9CLOT</name>
<dbReference type="PANTHER" id="PTHR30221:SF1">
    <property type="entry name" value="SMALL-CONDUCTANCE MECHANOSENSITIVE CHANNEL"/>
    <property type="match status" value="1"/>
</dbReference>
<evidence type="ECO:0000259" key="9">
    <source>
        <dbReference type="Pfam" id="PF21082"/>
    </source>
</evidence>
<dbReference type="EMBL" id="DVMR01000047">
    <property type="protein sequence ID" value="HIU43814.1"/>
    <property type="molecule type" value="Genomic_DNA"/>
</dbReference>
<dbReference type="Pfam" id="PF00924">
    <property type="entry name" value="MS_channel_2nd"/>
    <property type="match status" value="1"/>
</dbReference>
<dbReference type="InterPro" id="IPR006685">
    <property type="entry name" value="MscS_channel_2nd"/>
</dbReference>
<evidence type="ECO:0000256" key="7">
    <source>
        <dbReference type="SAM" id="Phobius"/>
    </source>
</evidence>
<organism evidence="11 12">
    <name type="scientific">Candidatus Ventrousia excrementavium</name>
    <dbReference type="NCBI Taxonomy" id="2840961"/>
    <lineage>
        <taxon>Bacteria</taxon>
        <taxon>Bacillati</taxon>
        <taxon>Bacillota</taxon>
        <taxon>Clostridia</taxon>
        <taxon>Eubacteriales</taxon>
        <taxon>Clostridiaceae</taxon>
        <taxon>Clostridiaceae incertae sedis</taxon>
        <taxon>Candidatus Ventrousia</taxon>
    </lineage>
</organism>
<evidence type="ECO:0000256" key="2">
    <source>
        <dbReference type="ARBA" id="ARBA00008017"/>
    </source>
</evidence>
<comment type="subcellular location">
    <subcellularLocation>
        <location evidence="1">Cell membrane</location>
        <topology evidence="1">Multi-pass membrane protein</topology>
    </subcellularLocation>
</comment>
<dbReference type="PROSITE" id="PS01246">
    <property type="entry name" value="UPF0003"/>
    <property type="match status" value="1"/>
</dbReference>
<keyword evidence="3" id="KW-1003">Cell membrane</keyword>
<dbReference type="InterPro" id="IPR049278">
    <property type="entry name" value="MS_channel_C"/>
</dbReference>
<dbReference type="SUPFAM" id="SSF50182">
    <property type="entry name" value="Sm-like ribonucleoproteins"/>
    <property type="match status" value="1"/>
</dbReference>
<evidence type="ECO:0000259" key="8">
    <source>
        <dbReference type="Pfam" id="PF00924"/>
    </source>
</evidence>
<proteinExistence type="inferred from homology"/>
<evidence type="ECO:0000256" key="3">
    <source>
        <dbReference type="ARBA" id="ARBA00022475"/>
    </source>
</evidence>
<evidence type="ECO:0000256" key="1">
    <source>
        <dbReference type="ARBA" id="ARBA00004651"/>
    </source>
</evidence>
<evidence type="ECO:0000313" key="12">
    <source>
        <dbReference type="Proteomes" id="UP000824073"/>
    </source>
</evidence>
<feature type="domain" description="Mechanosensitive ion channel MscS C-terminal" evidence="9">
    <location>
        <begin position="176"/>
        <end position="257"/>
    </location>
</feature>
<dbReference type="Gene3D" id="1.10.287.1260">
    <property type="match status" value="1"/>
</dbReference>